<evidence type="ECO:0000313" key="2">
    <source>
        <dbReference type="Proteomes" id="UP000823388"/>
    </source>
</evidence>
<organism evidence="1 2">
    <name type="scientific">Panicum virgatum</name>
    <name type="common">Blackwell switchgrass</name>
    <dbReference type="NCBI Taxonomy" id="38727"/>
    <lineage>
        <taxon>Eukaryota</taxon>
        <taxon>Viridiplantae</taxon>
        <taxon>Streptophyta</taxon>
        <taxon>Embryophyta</taxon>
        <taxon>Tracheophyta</taxon>
        <taxon>Spermatophyta</taxon>
        <taxon>Magnoliopsida</taxon>
        <taxon>Liliopsida</taxon>
        <taxon>Poales</taxon>
        <taxon>Poaceae</taxon>
        <taxon>PACMAD clade</taxon>
        <taxon>Panicoideae</taxon>
        <taxon>Panicodae</taxon>
        <taxon>Paniceae</taxon>
        <taxon>Panicinae</taxon>
        <taxon>Panicum</taxon>
        <taxon>Panicum sect. Hiantes</taxon>
    </lineage>
</organism>
<gene>
    <name evidence="1" type="ORF">PVAP13_5KG196800</name>
</gene>
<keyword evidence="2" id="KW-1185">Reference proteome</keyword>
<dbReference type="AlphaFoldDB" id="A0A8T0SJ18"/>
<comment type="caution">
    <text evidence="1">The sequence shown here is derived from an EMBL/GenBank/DDBJ whole genome shotgun (WGS) entry which is preliminary data.</text>
</comment>
<accession>A0A8T0SJ18</accession>
<evidence type="ECO:0000313" key="1">
    <source>
        <dbReference type="EMBL" id="KAG2597274.1"/>
    </source>
</evidence>
<protein>
    <submittedName>
        <fullName evidence="1">Uncharacterized protein</fullName>
    </submittedName>
</protein>
<sequence>MSSQCACTRRPTNFSLRNGAYPNRPVNSASDAGLEVVIAIVACDATWARHHSSARFTRTACPCACPSPPHVGSLHPPAFEPGRPTRCPCMCLPCCCRCLLHPRVSPLPSSPPPAPAPPPLACTRWLPGATRAENAVHLSRAQPSRSPLLHRGYILPAAPRSPARPAAAF</sequence>
<reference evidence="1" key="1">
    <citation type="submission" date="2020-05" db="EMBL/GenBank/DDBJ databases">
        <title>WGS assembly of Panicum virgatum.</title>
        <authorList>
            <person name="Lovell J.T."/>
            <person name="Jenkins J."/>
            <person name="Shu S."/>
            <person name="Juenger T.E."/>
            <person name="Schmutz J."/>
        </authorList>
    </citation>
    <scope>NUCLEOTIDE SEQUENCE</scope>
    <source>
        <strain evidence="1">AP13</strain>
    </source>
</reference>
<name>A0A8T0SJ18_PANVG</name>
<dbReference type="Proteomes" id="UP000823388">
    <property type="component" value="Chromosome 5K"/>
</dbReference>
<dbReference type="EMBL" id="CM029045">
    <property type="protein sequence ID" value="KAG2597274.1"/>
    <property type="molecule type" value="Genomic_DNA"/>
</dbReference>
<proteinExistence type="predicted"/>